<dbReference type="Proteomes" id="UP000297540">
    <property type="component" value="Unassembled WGS sequence"/>
</dbReference>
<evidence type="ECO:0000256" key="2">
    <source>
        <dbReference type="ARBA" id="ARBA00007261"/>
    </source>
</evidence>
<evidence type="ECO:0000256" key="7">
    <source>
        <dbReference type="ARBA" id="ARBA00023049"/>
    </source>
</evidence>
<dbReference type="PROSITE" id="PS00143">
    <property type="entry name" value="INSULINASE"/>
    <property type="match status" value="1"/>
</dbReference>
<keyword evidence="13" id="KW-1185">Reference proteome</keyword>
<dbReference type="Pfam" id="PF05193">
    <property type="entry name" value="Peptidase_M16_C"/>
    <property type="match status" value="2"/>
</dbReference>
<organism evidence="12 13">
    <name type="scientific">Mucilaginibacter psychrotolerans</name>
    <dbReference type="NCBI Taxonomy" id="1524096"/>
    <lineage>
        <taxon>Bacteria</taxon>
        <taxon>Pseudomonadati</taxon>
        <taxon>Bacteroidota</taxon>
        <taxon>Sphingobacteriia</taxon>
        <taxon>Sphingobacteriales</taxon>
        <taxon>Sphingobacteriaceae</taxon>
        <taxon>Mucilaginibacter</taxon>
    </lineage>
</organism>
<dbReference type="GO" id="GO:0006508">
    <property type="term" value="P:proteolysis"/>
    <property type="evidence" value="ECO:0007669"/>
    <property type="project" value="UniProtKB-KW"/>
</dbReference>
<dbReference type="AlphaFoldDB" id="A0A4Y8SH81"/>
<evidence type="ECO:0000256" key="1">
    <source>
        <dbReference type="ARBA" id="ARBA00001947"/>
    </source>
</evidence>
<comment type="caution">
    <text evidence="12">The sequence shown here is derived from an EMBL/GenBank/DDBJ whole genome shotgun (WGS) entry which is preliminary data.</text>
</comment>
<dbReference type="InterPro" id="IPR011249">
    <property type="entry name" value="Metalloenz_LuxS/M16"/>
</dbReference>
<dbReference type="OrthoDB" id="9811314at2"/>
<evidence type="ECO:0000259" key="10">
    <source>
        <dbReference type="Pfam" id="PF00675"/>
    </source>
</evidence>
<proteinExistence type="inferred from homology"/>
<name>A0A4Y8SH81_9SPHI</name>
<evidence type="ECO:0000313" key="12">
    <source>
        <dbReference type="EMBL" id="TFF37766.1"/>
    </source>
</evidence>
<evidence type="ECO:0000256" key="3">
    <source>
        <dbReference type="ARBA" id="ARBA00022670"/>
    </source>
</evidence>
<evidence type="ECO:0000256" key="4">
    <source>
        <dbReference type="ARBA" id="ARBA00022723"/>
    </source>
</evidence>
<feature type="domain" description="Peptidase M16 N-terminal" evidence="10">
    <location>
        <begin position="61"/>
        <end position="179"/>
    </location>
</feature>
<evidence type="ECO:0000256" key="8">
    <source>
        <dbReference type="RuleBase" id="RU004447"/>
    </source>
</evidence>
<keyword evidence="7" id="KW-0482">Metalloprotease</keyword>
<reference evidence="12 13" key="1">
    <citation type="journal article" date="2017" name="Int. J. Syst. Evol. Microbiol.">
        <title>Mucilaginibacterpsychrotolerans sp. nov., isolated from peatlands.</title>
        <authorList>
            <person name="Deng Y."/>
            <person name="Shen L."/>
            <person name="Xu B."/>
            <person name="Liu Y."/>
            <person name="Gu Z."/>
            <person name="Liu H."/>
            <person name="Zhou Y."/>
        </authorList>
    </citation>
    <scope>NUCLEOTIDE SEQUENCE [LARGE SCALE GENOMIC DNA]</scope>
    <source>
        <strain evidence="12 13">NH7-4</strain>
    </source>
</reference>
<dbReference type="GO" id="GO:0046872">
    <property type="term" value="F:metal ion binding"/>
    <property type="evidence" value="ECO:0007669"/>
    <property type="project" value="UniProtKB-KW"/>
</dbReference>
<evidence type="ECO:0000256" key="5">
    <source>
        <dbReference type="ARBA" id="ARBA00022801"/>
    </source>
</evidence>
<dbReference type="SUPFAM" id="SSF63411">
    <property type="entry name" value="LuxS/MPP-like metallohydrolase"/>
    <property type="match status" value="3"/>
</dbReference>
<dbReference type="InterPro" id="IPR001431">
    <property type="entry name" value="Pept_M16_Zn_BS"/>
</dbReference>
<sequence length="946" mass="106994">MKKKYFCNLPVLLFCFLFTIALSGLAQTVQRSHHLRETPLPLDREVHIGKLPNGFTYYIRHNEEPKNRVTLYLASKAGSILESDDQQGLAHFLEHMSFNGTAHYPKNELINYLQKAGVRFGADINAYTSYDETVYQLPLPADVPEIVENGLQIMRDWTNGATLETIEIDKERGVILEEKRLKKGAQERMQEHYWPLLLNKSRYAFRSPIGTDRVLNTFKPEAIKRFYADWYRPDMQALIIVGDIDVKKMEKRIIDLFSTLKNPSPSKPRPVYHIPLTGKQQFITVTDPEMTSTVAQIIIKQKDRQLITESDYRNGIIRQLYNYMLAQRFAELSRQNTPKFIQGNTSLGEFIGDLSSLTTTVVVKPGELECGVKAVWGEIQKVNRYGFSHSELERAKMDYLNNMESAFNEKDKTGSDSYVNEYLQHFLKRTAAPGINVEFTMVKSLLPGIALADLDLISKTYITAVNRDILILAPETEKTGLPTEKIFSKWLSDSENQDLHAYQDSTSKIPLLGNIPPAGKVISKMENPEPKTITYMLSNGVKVLLKPTDFRNNEIIFSAFGPGGTSVYADRDYQSALYSAGIISSAGAGNYNVNELTKFLSGKQVRVQPYITERTQGIAGATVDKDLETALQLVYAQFTQPRLDTGLFKSFIDRGKATLKNRGSNPNSVFQDSVSAVLGNYNIRRTGPAVAKLDQIDPQRTYKIYKERFADASGFTFIFVGKIDTVTLKPLIEKYIGSLPADHTTRPARDLNINIPAGKIEKVIYKGSEDKATVRLVFSGEFDYTLSNTFYLDALKETLAIRLLERLREDEGGVYSPSVQASAFKLPKGRFTFNISFGCSPANVDKLISSTLDEINKLKTSGPPQLNVDKFIAEERRQQETLAKSNGFWLGYLETQLQNMEPLQDYLKYDQVLESVNPEIIRNAARQYLNGQNYIKFILLPEKSRP</sequence>
<dbReference type="PANTHER" id="PTHR43690:SF34">
    <property type="entry name" value="ZINC PROTEASE PQQL-LIKE"/>
    <property type="match status" value="1"/>
</dbReference>
<keyword evidence="5" id="KW-0378">Hydrolase</keyword>
<feature type="domain" description="Peptidase M16 C-terminal" evidence="11">
    <location>
        <begin position="218"/>
        <end position="397"/>
    </location>
</feature>
<comment type="cofactor">
    <cofactor evidence="1">
        <name>Zn(2+)</name>
        <dbReference type="ChEBI" id="CHEBI:29105"/>
    </cofactor>
</comment>
<feature type="domain" description="Peptidase M16 C-terminal" evidence="11">
    <location>
        <begin position="702"/>
        <end position="870"/>
    </location>
</feature>
<dbReference type="InterPro" id="IPR011765">
    <property type="entry name" value="Pept_M16_N"/>
</dbReference>
<dbReference type="RefSeq" id="WP_133230556.1">
    <property type="nucleotide sequence ID" value="NZ_SOZE01000009.1"/>
</dbReference>
<accession>A0A4Y8SH81</accession>
<keyword evidence="4" id="KW-0479">Metal-binding</keyword>
<evidence type="ECO:0000256" key="9">
    <source>
        <dbReference type="SAM" id="SignalP"/>
    </source>
</evidence>
<feature type="signal peptide" evidence="9">
    <location>
        <begin position="1"/>
        <end position="26"/>
    </location>
</feature>
<evidence type="ECO:0000313" key="13">
    <source>
        <dbReference type="Proteomes" id="UP000297540"/>
    </source>
</evidence>
<evidence type="ECO:0000256" key="6">
    <source>
        <dbReference type="ARBA" id="ARBA00022833"/>
    </source>
</evidence>
<dbReference type="GO" id="GO:0004222">
    <property type="term" value="F:metalloendopeptidase activity"/>
    <property type="evidence" value="ECO:0007669"/>
    <property type="project" value="InterPro"/>
</dbReference>
<keyword evidence="6" id="KW-0862">Zinc</keyword>
<protein>
    <submittedName>
        <fullName evidence="12">Insulinase family protein</fullName>
    </submittedName>
</protein>
<feature type="chain" id="PRO_5021350570" evidence="9">
    <location>
        <begin position="27"/>
        <end position="946"/>
    </location>
</feature>
<dbReference type="Gene3D" id="3.30.830.10">
    <property type="entry name" value="Metalloenzyme, LuxS/M16 peptidase-like"/>
    <property type="match status" value="4"/>
</dbReference>
<dbReference type="PANTHER" id="PTHR43690">
    <property type="entry name" value="NARDILYSIN"/>
    <property type="match status" value="1"/>
</dbReference>
<evidence type="ECO:0000259" key="11">
    <source>
        <dbReference type="Pfam" id="PF05193"/>
    </source>
</evidence>
<gene>
    <name evidence="12" type="ORF">E2R66_11405</name>
</gene>
<dbReference type="Pfam" id="PF00675">
    <property type="entry name" value="Peptidase_M16"/>
    <property type="match status" value="1"/>
</dbReference>
<dbReference type="InterPro" id="IPR050626">
    <property type="entry name" value="Peptidase_M16"/>
</dbReference>
<dbReference type="EMBL" id="SOZE01000009">
    <property type="protein sequence ID" value="TFF37766.1"/>
    <property type="molecule type" value="Genomic_DNA"/>
</dbReference>
<dbReference type="InterPro" id="IPR007863">
    <property type="entry name" value="Peptidase_M16_C"/>
</dbReference>
<comment type="similarity">
    <text evidence="2 8">Belongs to the peptidase M16 family.</text>
</comment>
<keyword evidence="9" id="KW-0732">Signal</keyword>
<keyword evidence="3" id="KW-0645">Protease</keyword>